<evidence type="ECO:0000313" key="2">
    <source>
        <dbReference type="EMBL" id="MBZ4033497.1"/>
    </source>
</evidence>
<dbReference type="EMBL" id="JAINUY010000001">
    <property type="protein sequence ID" value="MBZ4033497.1"/>
    <property type="molecule type" value="Genomic_DNA"/>
</dbReference>
<keyword evidence="3" id="KW-1185">Reference proteome</keyword>
<keyword evidence="1" id="KW-0472">Membrane</keyword>
<dbReference type="RefSeq" id="WP_223704319.1">
    <property type="nucleotide sequence ID" value="NZ_JAINUY010000001.1"/>
</dbReference>
<feature type="transmembrane region" description="Helical" evidence="1">
    <location>
        <begin position="35"/>
        <end position="56"/>
    </location>
</feature>
<dbReference type="Proteomes" id="UP001139366">
    <property type="component" value="Unassembled WGS sequence"/>
</dbReference>
<reference evidence="2 3" key="1">
    <citation type="journal article" date="2023" name="Antonie Van Leeuwenhoek">
        <title>Flavobacterium potami sp. nov., a multi-metal resistance genes harbouring bacterium isolated from shallow river silt.</title>
        <authorList>
            <person name="Li S."/>
            <person name="Mao S."/>
            <person name="Mu W."/>
            <person name="Guo B."/>
            <person name="Li C."/>
            <person name="Zhu Q."/>
            <person name="Hou X."/>
            <person name="Zhao Y."/>
            <person name="Wei S."/>
            <person name="Liu H."/>
            <person name="Liu A."/>
        </authorList>
    </citation>
    <scope>NUCLEOTIDE SEQUENCE [LARGE SCALE GENOMIC DNA]</scope>
    <source>
        <strain evidence="2 3">17A</strain>
    </source>
</reference>
<sequence>MNLTELPIDLKKQIENEKIDFSLKSTRKYPLNKSLTNLLIGLCMCIFMSLFVHAFMGPLFTNEVVHFESNGQPVTASLDNLDELIFPGIIIILLSLSGIYVVIRAIYSIFQSGGYFVGTESRLIQFQNGKTISTDWEQFTGNVKINAKNNYGNLEYELRTGKIKGRKNQPDKFVPDVIYILGIVNVYEIERKCRIRIKENDPTPAVVEY</sequence>
<name>A0A9X1H7F7_9FLAO</name>
<feature type="transmembrane region" description="Helical" evidence="1">
    <location>
        <begin position="84"/>
        <end position="103"/>
    </location>
</feature>
<keyword evidence="1" id="KW-0812">Transmembrane</keyword>
<comment type="caution">
    <text evidence="2">The sequence shown here is derived from an EMBL/GenBank/DDBJ whole genome shotgun (WGS) entry which is preliminary data.</text>
</comment>
<evidence type="ECO:0000256" key="1">
    <source>
        <dbReference type="SAM" id="Phobius"/>
    </source>
</evidence>
<dbReference type="AlphaFoldDB" id="A0A9X1H7F7"/>
<keyword evidence="1" id="KW-1133">Transmembrane helix</keyword>
<evidence type="ECO:0000313" key="3">
    <source>
        <dbReference type="Proteomes" id="UP001139366"/>
    </source>
</evidence>
<accession>A0A9X1H7F7</accession>
<organism evidence="2 3">
    <name type="scientific">Flavobacterium potami</name>
    <dbReference type="NCBI Taxonomy" id="2872310"/>
    <lineage>
        <taxon>Bacteria</taxon>
        <taxon>Pseudomonadati</taxon>
        <taxon>Bacteroidota</taxon>
        <taxon>Flavobacteriia</taxon>
        <taxon>Flavobacteriales</taxon>
        <taxon>Flavobacteriaceae</taxon>
        <taxon>Flavobacterium</taxon>
    </lineage>
</organism>
<proteinExistence type="predicted"/>
<gene>
    <name evidence="2" type="ORF">K6T82_01880</name>
</gene>
<protein>
    <submittedName>
        <fullName evidence="2">Uncharacterized protein</fullName>
    </submittedName>
</protein>